<feature type="region of interest" description="Disordered" evidence="3">
    <location>
        <begin position="956"/>
        <end position="989"/>
    </location>
</feature>
<dbReference type="PANTHER" id="PTHR44324">
    <property type="entry name" value="WD40 REPEAT DOMAIN 95"/>
    <property type="match status" value="1"/>
</dbReference>
<dbReference type="GO" id="GO:0005509">
    <property type="term" value="F:calcium ion binding"/>
    <property type="evidence" value="ECO:0007669"/>
    <property type="project" value="InterPro"/>
</dbReference>
<dbReference type="Pfam" id="PF00400">
    <property type="entry name" value="WD40"/>
    <property type="match status" value="2"/>
</dbReference>
<feature type="region of interest" description="Disordered" evidence="3">
    <location>
        <begin position="907"/>
        <end position="935"/>
    </location>
</feature>
<sequence>MRGEVEFEEEEEEEEFSPPPPLSPRSLYAKKKEQSEQVVMQLVTHLNAKQFRKVREAFGERATLPEFVSLIREILPSYVSTLPDSVRNLVELFREIDGKGDDEMEFEDFSRYLVEKARVFDEQTSLDRIPHYKHKPMDTPTHRNLIDRIVVLPDLELLAVAEQHSAAIQLYRCRTGEWYASFRTTAVPLAVTYVQPQQALLVACSDVTCSYFSISWDLANRKHRFRERHRWPTPDTLMCMCWADSQRRVYSGNTAGIVHAWEPPPPSDTSAFSLRGHDDIVMDVLHIKTLDDLVSASLDTTVRVWDTYTEQQSILLRGHTKGVNALAYSPEHRFLVSAGFDHDAFVWSPFVSTLLFRMKGHRAALVGCHAVEGTHEVITGDSQGLLKLWDLRNFQCVQTFTTRREGPGDLDDMTGVQALTHVRLPKGEDNLDDFRIVAATKRLFFFDQFRAKRESATDAVPLRHVFVNDVSLTIFVASDRTVKIWDAIKGTLERTFLDVVAASSEITAACLDFRKRKFFVGDGKGRAASHNYANGALIKTFPPHAAAVAALAAVGPPRAAVAAYADGAIRVYADQRDADICCLRHFDEAYNHADLRLLAVRGRAVATAGDATEGVRLWDLQSTKCTGVLQTPAVLALGFCDRDDLLYLCTADGYVRFWRRQSCLLAFPNRPPNGARYEFAAEPTSATRPVLRPPTTNAAGDDDDDDLPEGVSRKPTAAIAAAFDGSTLALGDELGNLRCFDLAALLDLVAKDDDDDDDDDNDDDDAGDPAPPRVLKPVQRADRAEPCYEELLEEDSPPDDVRGARYMGLAAFAWSVEYAHDEAILAVSATSDPGAVITSGLDRCVRMWGKRLGDYRGMLLHGVLPGAPNPFWDLDLDVANRERLEREEALRVERCLDAARLDERLTKKTSDDQRFSRESYLSSSSSSSSSLLPTVAQAERHERVVSALINVKSMTAEADTTADHHYEAQRRSLPRTETQPVSSSSERLPHLSVVPAFPTLDRLSPDAQRSLDKLAAALRRYDC</sequence>
<reference evidence="5" key="1">
    <citation type="submission" date="2023-01" db="EMBL/GenBank/DDBJ databases">
        <title>Metagenome sequencing of chrysophaentin producing Chrysophaeum taylorii.</title>
        <authorList>
            <person name="Davison J."/>
            <person name="Bewley C."/>
        </authorList>
    </citation>
    <scope>NUCLEOTIDE SEQUENCE</scope>
    <source>
        <strain evidence="5">NIES-1699</strain>
    </source>
</reference>
<dbReference type="PROSITE" id="PS50222">
    <property type="entry name" value="EF_HAND_2"/>
    <property type="match status" value="1"/>
</dbReference>
<dbReference type="InterPro" id="IPR001680">
    <property type="entry name" value="WD40_rpt"/>
</dbReference>
<dbReference type="Gene3D" id="2.130.10.10">
    <property type="entry name" value="YVTN repeat-like/Quinoprotein amine dehydrogenase"/>
    <property type="match status" value="2"/>
</dbReference>
<dbReference type="SMART" id="SM00320">
    <property type="entry name" value="WD40"/>
    <property type="match status" value="8"/>
</dbReference>
<evidence type="ECO:0000313" key="5">
    <source>
        <dbReference type="EMBL" id="KAJ8600632.1"/>
    </source>
</evidence>
<evidence type="ECO:0000256" key="3">
    <source>
        <dbReference type="SAM" id="MobiDB-lite"/>
    </source>
</evidence>
<feature type="repeat" description="WD" evidence="2">
    <location>
        <begin position="817"/>
        <end position="848"/>
    </location>
</feature>
<dbReference type="InterPro" id="IPR002048">
    <property type="entry name" value="EF_hand_dom"/>
</dbReference>
<dbReference type="InterPro" id="IPR051242">
    <property type="entry name" value="WD-EF-hand_domain"/>
</dbReference>
<dbReference type="PROSITE" id="PS50082">
    <property type="entry name" value="WD_REPEATS_2"/>
    <property type="match status" value="4"/>
</dbReference>
<feature type="compositionally biased region" description="Acidic residues" evidence="3">
    <location>
        <begin position="1"/>
        <end position="16"/>
    </location>
</feature>
<dbReference type="SUPFAM" id="SSF50998">
    <property type="entry name" value="Quinoprotein alcohol dehydrogenase-like"/>
    <property type="match status" value="1"/>
</dbReference>
<protein>
    <recommendedName>
        <fullName evidence="4">EF-hand domain-containing protein</fullName>
    </recommendedName>
</protein>
<dbReference type="SUPFAM" id="SSF50969">
    <property type="entry name" value="YVTN repeat-like/Quinoprotein amine dehydrogenase"/>
    <property type="match status" value="1"/>
</dbReference>
<dbReference type="InterPro" id="IPR036322">
    <property type="entry name" value="WD40_repeat_dom_sf"/>
</dbReference>
<feature type="repeat" description="WD" evidence="2">
    <location>
        <begin position="358"/>
        <end position="399"/>
    </location>
</feature>
<evidence type="ECO:0000313" key="6">
    <source>
        <dbReference type="Proteomes" id="UP001230188"/>
    </source>
</evidence>
<feature type="region of interest" description="Disordered" evidence="3">
    <location>
        <begin position="753"/>
        <end position="781"/>
    </location>
</feature>
<dbReference type="Proteomes" id="UP001230188">
    <property type="component" value="Unassembled WGS sequence"/>
</dbReference>
<dbReference type="InterPro" id="IPR015943">
    <property type="entry name" value="WD40/YVTN_repeat-like_dom_sf"/>
</dbReference>
<feature type="compositionally biased region" description="Polar residues" evidence="3">
    <location>
        <begin position="975"/>
        <end position="986"/>
    </location>
</feature>
<feature type="repeat" description="WD" evidence="2">
    <location>
        <begin position="316"/>
        <end position="348"/>
    </location>
</feature>
<dbReference type="AlphaFoldDB" id="A0AAD7U986"/>
<dbReference type="InterPro" id="IPR011044">
    <property type="entry name" value="Quino_amine_DH_bsu"/>
</dbReference>
<feature type="region of interest" description="Disordered" evidence="3">
    <location>
        <begin position="1"/>
        <end position="28"/>
    </location>
</feature>
<name>A0AAD7U986_9STRA</name>
<feature type="region of interest" description="Disordered" evidence="3">
    <location>
        <begin position="681"/>
        <end position="711"/>
    </location>
</feature>
<gene>
    <name evidence="5" type="ORF">CTAYLR_006915</name>
</gene>
<keyword evidence="2" id="KW-0853">WD repeat</keyword>
<feature type="compositionally biased region" description="Low complexity" evidence="3">
    <location>
        <begin position="919"/>
        <end position="932"/>
    </location>
</feature>
<comment type="caution">
    <text evidence="5">The sequence shown here is derived from an EMBL/GenBank/DDBJ whole genome shotgun (WGS) entry which is preliminary data.</text>
</comment>
<feature type="repeat" description="WD" evidence="2">
    <location>
        <begin position="274"/>
        <end position="315"/>
    </location>
</feature>
<dbReference type="PROSITE" id="PS50294">
    <property type="entry name" value="WD_REPEATS_REGION"/>
    <property type="match status" value="2"/>
</dbReference>
<feature type="compositionally biased region" description="Acidic residues" evidence="3">
    <location>
        <begin position="753"/>
        <end position="767"/>
    </location>
</feature>
<feature type="compositionally biased region" description="Basic and acidic residues" evidence="3">
    <location>
        <begin position="961"/>
        <end position="970"/>
    </location>
</feature>
<dbReference type="InterPro" id="IPR011047">
    <property type="entry name" value="Quinoprotein_ADH-like_sf"/>
</dbReference>
<keyword evidence="1" id="KW-0677">Repeat</keyword>
<dbReference type="SUPFAM" id="SSF50978">
    <property type="entry name" value="WD40 repeat-like"/>
    <property type="match status" value="1"/>
</dbReference>
<evidence type="ECO:0000256" key="1">
    <source>
        <dbReference type="ARBA" id="ARBA00022737"/>
    </source>
</evidence>
<organism evidence="5 6">
    <name type="scientific">Chrysophaeum taylorii</name>
    <dbReference type="NCBI Taxonomy" id="2483200"/>
    <lineage>
        <taxon>Eukaryota</taxon>
        <taxon>Sar</taxon>
        <taxon>Stramenopiles</taxon>
        <taxon>Ochrophyta</taxon>
        <taxon>Pelagophyceae</taxon>
        <taxon>Pelagomonadales</taxon>
        <taxon>Pelagomonadaceae</taxon>
        <taxon>Chrysophaeum</taxon>
    </lineage>
</organism>
<dbReference type="EMBL" id="JAQMWT010000488">
    <property type="protein sequence ID" value="KAJ8600632.1"/>
    <property type="molecule type" value="Genomic_DNA"/>
</dbReference>
<evidence type="ECO:0000259" key="4">
    <source>
        <dbReference type="PROSITE" id="PS50222"/>
    </source>
</evidence>
<feature type="domain" description="EF-hand" evidence="4">
    <location>
        <begin position="84"/>
        <end position="119"/>
    </location>
</feature>
<feature type="compositionally biased region" description="Basic and acidic residues" evidence="3">
    <location>
        <begin position="907"/>
        <end position="917"/>
    </location>
</feature>
<evidence type="ECO:0000256" key="2">
    <source>
        <dbReference type="PROSITE-ProRule" id="PRU00221"/>
    </source>
</evidence>
<accession>A0AAD7U986</accession>
<proteinExistence type="predicted"/>
<keyword evidence="6" id="KW-1185">Reference proteome</keyword>
<dbReference type="PANTHER" id="PTHR44324:SF4">
    <property type="entry name" value="WD40 REPEAT DOMAIN 95"/>
    <property type="match status" value="1"/>
</dbReference>